<dbReference type="EMBL" id="CM056816">
    <property type="protein sequence ID" value="KAJ8633314.1"/>
    <property type="molecule type" value="Genomic_DNA"/>
</dbReference>
<comment type="caution">
    <text evidence="1">The sequence shown here is derived from an EMBL/GenBank/DDBJ whole genome shotgun (WGS) entry which is preliminary data.</text>
</comment>
<protein>
    <submittedName>
        <fullName evidence="1">Uncharacterized protein</fullName>
    </submittedName>
</protein>
<reference evidence="1 2" key="1">
    <citation type="journal article" date="2022" name="Hortic Res">
        <title>A haplotype resolved chromosomal level avocado genome allows analysis of novel avocado genes.</title>
        <authorList>
            <person name="Nath O."/>
            <person name="Fletcher S.J."/>
            <person name="Hayward A."/>
            <person name="Shaw L.M."/>
            <person name="Masouleh A.K."/>
            <person name="Furtado A."/>
            <person name="Henry R.J."/>
            <person name="Mitter N."/>
        </authorList>
    </citation>
    <scope>NUCLEOTIDE SEQUENCE [LARGE SCALE GENOMIC DNA]</scope>
    <source>
        <strain evidence="2">cv. Hass</strain>
    </source>
</reference>
<evidence type="ECO:0000313" key="1">
    <source>
        <dbReference type="EMBL" id="KAJ8633314.1"/>
    </source>
</evidence>
<sequence length="172" mass="19814">MEWQWRLLLFPSERSSMNLNQILYFFSVSSFSDLRSKKLNCRAVEEILKKVEMVSLEDLLAEEGFKLKRMKSVLQASLSICKGFRQGHYALLMESLVVPRKKNGAREEEDEDGGDGEVCQWCVVTILLRCLLRSDLRQPDLVVILDQTGEDDGRRTVVLSSVHRITEGEYKI</sequence>
<evidence type="ECO:0000313" key="2">
    <source>
        <dbReference type="Proteomes" id="UP001234297"/>
    </source>
</evidence>
<gene>
    <name evidence="1" type="ORF">MRB53_026650</name>
</gene>
<organism evidence="1 2">
    <name type="scientific">Persea americana</name>
    <name type="common">Avocado</name>
    <dbReference type="NCBI Taxonomy" id="3435"/>
    <lineage>
        <taxon>Eukaryota</taxon>
        <taxon>Viridiplantae</taxon>
        <taxon>Streptophyta</taxon>
        <taxon>Embryophyta</taxon>
        <taxon>Tracheophyta</taxon>
        <taxon>Spermatophyta</taxon>
        <taxon>Magnoliopsida</taxon>
        <taxon>Magnoliidae</taxon>
        <taxon>Laurales</taxon>
        <taxon>Lauraceae</taxon>
        <taxon>Persea</taxon>
    </lineage>
</organism>
<proteinExistence type="predicted"/>
<accession>A0ACC2LJV7</accession>
<dbReference type="Proteomes" id="UP001234297">
    <property type="component" value="Chromosome 8"/>
</dbReference>
<name>A0ACC2LJV7_PERAE</name>
<keyword evidence="2" id="KW-1185">Reference proteome</keyword>